<evidence type="ECO:0000256" key="1">
    <source>
        <dbReference type="SAM" id="MobiDB-lite"/>
    </source>
</evidence>
<evidence type="ECO:0000313" key="3">
    <source>
        <dbReference type="Proteomes" id="UP000324222"/>
    </source>
</evidence>
<evidence type="ECO:0000313" key="2">
    <source>
        <dbReference type="EMBL" id="MPC85510.1"/>
    </source>
</evidence>
<comment type="caution">
    <text evidence="2">The sequence shown here is derived from an EMBL/GenBank/DDBJ whole genome shotgun (WGS) entry which is preliminary data.</text>
</comment>
<feature type="compositionally biased region" description="Low complexity" evidence="1">
    <location>
        <begin position="40"/>
        <end position="50"/>
    </location>
</feature>
<dbReference type="EMBL" id="VSRR010068668">
    <property type="protein sequence ID" value="MPC85510.1"/>
    <property type="molecule type" value="Genomic_DNA"/>
</dbReference>
<organism evidence="2 3">
    <name type="scientific">Portunus trituberculatus</name>
    <name type="common">Swimming crab</name>
    <name type="synonym">Neptunus trituberculatus</name>
    <dbReference type="NCBI Taxonomy" id="210409"/>
    <lineage>
        <taxon>Eukaryota</taxon>
        <taxon>Metazoa</taxon>
        <taxon>Ecdysozoa</taxon>
        <taxon>Arthropoda</taxon>
        <taxon>Crustacea</taxon>
        <taxon>Multicrustacea</taxon>
        <taxon>Malacostraca</taxon>
        <taxon>Eumalacostraca</taxon>
        <taxon>Eucarida</taxon>
        <taxon>Decapoda</taxon>
        <taxon>Pleocyemata</taxon>
        <taxon>Brachyura</taxon>
        <taxon>Eubrachyura</taxon>
        <taxon>Portunoidea</taxon>
        <taxon>Portunidae</taxon>
        <taxon>Portuninae</taxon>
        <taxon>Portunus</taxon>
    </lineage>
</organism>
<sequence>MVMVVEVMKVMVMMMAVVLSIFLLPSLYHCRNDDGERNMGNEGESGSDNDGSGGGRGKKRHASSY</sequence>
<gene>
    <name evidence="2" type="ORF">E2C01_080289</name>
</gene>
<accession>A0A5B7ILT3</accession>
<name>A0A5B7ILT3_PORTR</name>
<dbReference type="AlphaFoldDB" id="A0A5B7ILT3"/>
<feature type="compositionally biased region" description="Basic residues" evidence="1">
    <location>
        <begin position="56"/>
        <end position="65"/>
    </location>
</feature>
<proteinExistence type="predicted"/>
<protein>
    <submittedName>
        <fullName evidence="2">Uncharacterized protein</fullName>
    </submittedName>
</protein>
<reference evidence="2 3" key="1">
    <citation type="submission" date="2019-05" db="EMBL/GenBank/DDBJ databases">
        <title>Another draft genome of Portunus trituberculatus and its Hox gene families provides insights of decapod evolution.</title>
        <authorList>
            <person name="Jeong J.-H."/>
            <person name="Song I."/>
            <person name="Kim S."/>
            <person name="Choi T."/>
            <person name="Kim D."/>
            <person name="Ryu S."/>
            <person name="Kim W."/>
        </authorList>
    </citation>
    <scope>NUCLEOTIDE SEQUENCE [LARGE SCALE GENOMIC DNA]</scope>
    <source>
        <tissue evidence="2">Muscle</tissue>
    </source>
</reference>
<dbReference type="Proteomes" id="UP000324222">
    <property type="component" value="Unassembled WGS sequence"/>
</dbReference>
<keyword evidence="3" id="KW-1185">Reference proteome</keyword>
<feature type="region of interest" description="Disordered" evidence="1">
    <location>
        <begin position="33"/>
        <end position="65"/>
    </location>
</feature>